<organism evidence="1 2">
    <name type="scientific">Trichinella nelsoni</name>
    <dbReference type="NCBI Taxonomy" id="6336"/>
    <lineage>
        <taxon>Eukaryota</taxon>
        <taxon>Metazoa</taxon>
        <taxon>Ecdysozoa</taxon>
        <taxon>Nematoda</taxon>
        <taxon>Enoplea</taxon>
        <taxon>Dorylaimia</taxon>
        <taxon>Trichinellida</taxon>
        <taxon>Trichinellidae</taxon>
        <taxon>Trichinella</taxon>
    </lineage>
</organism>
<comment type="caution">
    <text evidence="1">The sequence shown here is derived from an EMBL/GenBank/DDBJ whole genome shotgun (WGS) entry which is preliminary data.</text>
</comment>
<gene>
    <name evidence="1" type="ORF">T07_15016</name>
</gene>
<dbReference type="OrthoDB" id="10284132at2759"/>
<protein>
    <submittedName>
        <fullName evidence="1">Uncharacterized protein</fullName>
    </submittedName>
</protein>
<sequence length="59" mass="6634">MSLSLSLAELISVSKASPIELSRFCIFEIAELSSSMLNWGVPFRRWSIRTTGTVCKLRN</sequence>
<dbReference type="EMBL" id="JYDL01000008">
    <property type="protein sequence ID" value="KRX26180.1"/>
    <property type="molecule type" value="Genomic_DNA"/>
</dbReference>
<evidence type="ECO:0000313" key="2">
    <source>
        <dbReference type="Proteomes" id="UP000054630"/>
    </source>
</evidence>
<proteinExistence type="predicted"/>
<evidence type="ECO:0000313" key="1">
    <source>
        <dbReference type="EMBL" id="KRX26180.1"/>
    </source>
</evidence>
<dbReference type="AlphaFoldDB" id="A0A0V0SHC2"/>
<reference evidence="1 2" key="1">
    <citation type="submission" date="2015-01" db="EMBL/GenBank/DDBJ databases">
        <title>Evolution of Trichinella species and genotypes.</title>
        <authorList>
            <person name="Korhonen P.K."/>
            <person name="Edoardo P."/>
            <person name="Giuseppe L.R."/>
            <person name="Gasser R.B."/>
        </authorList>
    </citation>
    <scope>NUCLEOTIDE SEQUENCE [LARGE SCALE GENOMIC DNA]</scope>
    <source>
        <strain evidence="1">ISS37</strain>
    </source>
</reference>
<accession>A0A0V0SHC2</accession>
<keyword evidence="2" id="KW-1185">Reference proteome</keyword>
<name>A0A0V0SHC2_9BILA</name>
<dbReference type="Proteomes" id="UP000054630">
    <property type="component" value="Unassembled WGS sequence"/>
</dbReference>